<organism evidence="2 3">
    <name type="scientific">Cuscuta europaea</name>
    <name type="common">European dodder</name>
    <dbReference type="NCBI Taxonomy" id="41803"/>
    <lineage>
        <taxon>Eukaryota</taxon>
        <taxon>Viridiplantae</taxon>
        <taxon>Streptophyta</taxon>
        <taxon>Embryophyta</taxon>
        <taxon>Tracheophyta</taxon>
        <taxon>Spermatophyta</taxon>
        <taxon>Magnoliopsida</taxon>
        <taxon>eudicotyledons</taxon>
        <taxon>Gunneridae</taxon>
        <taxon>Pentapetalae</taxon>
        <taxon>asterids</taxon>
        <taxon>lamiids</taxon>
        <taxon>Solanales</taxon>
        <taxon>Convolvulaceae</taxon>
        <taxon>Cuscuteae</taxon>
        <taxon>Cuscuta</taxon>
        <taxon>Cuscuta subgen. Cuscuta</taxon>
    </lineage>
</organism>
<protein>
    <submittedName>
        <fullName evidence="2">Uncharacterized protein</fullName>
    </submittedName>
</protein>
<gene>
    <name evidence="2" type="ORF">CEURO_LOCUS7923</name>
</gene>
<feature type="region of interest" description="Disordered" evidence="1">
    <location>
        <begin position="115"/>
        <end position="138"/>
    </location>
</feature>
<evidence type="ECO:0000313" key="3">
    <source>
        <dbReference type="Proteomes" id="UP001152484"/>
    </source>
</evidence>
<feature type="compositionally biased region" description="Acidic residues" evidence="1">
    <location>
        <begin position="1"/>
        <end position="10"/>
    </location>
</feature>
<feature type="region of interest" description="Disordered" evidence="1">
    <location>
        <begin position="1"/>
        <end position="99"/>
    </location>
</feature>
<sequence length="138" mass="15712">MQSFDDDTTDAETTTASNHSRIHRGERGRAHAFRGRHHTPSDHTPTGSRARGDTPVGRHFRYGEHNNTRFGQRRQNQRTTPSEGNREFVNRGTPPPPPLTAQEEEMAEMRRQMNGQPCGFFKPQRGVKQGDPYPPTYS</sequence>
<evidence type="ECO:0000313" key="2">
    <source>
        <dbReference type="EMBL" id="CAH9081490.1"/>
    </source>
</evidence>
<evidence type="ECO:0000256" key="1">
    <source>
        <dbReference type="SAM" id="MobiDB-lite"/>
    </source>
</evidence>
<dbReference type="Proteomes" id="UP001152484">
    <property type="component" value="Unassembled WGS sequence"/>
</dbReference>
<proteinExistence type="predicted"/>
<comment type="caution">
    <text evidence="2">The sequence shown here is derived from an EMBL/GenBank/DDBJ whole genome shotgun (WGS) entry which is preliminary data.</text>
</comment>
<dbReference type="EMBL" id="CAMAPE010000014">
    <property type="protein sequence ID" value="CAH9081490.1"/>
    <property type="molecule type" value="Genomic_DNA"/>
</dbReference>
<dbReference type="AlphaFoldDB" id="A0A9P0YY86"/>
<accession>A0A9P0YY86</accession>
<reference evidence="2" key="1">
    <citation type="submission" date="2022-07" db="EMBL/GenBank/DDBJ databases">
        <authorList>
            <person name="Macas J."/>
            <person name="Novak P."/>
            <person name="Neumann P."/>
        </authorList>
    </citation>
    <scope>NUCLEOTIDE SEQUENCE</scope>
</reference>
<name>A0A9P0YY86_CUSEU</name>
<keyword evidence="3" id="KW-1185">Reference proteome</keyword>